<keyword evidence="1 2" id="KW-0129">CBS domain</keyword>
<dbReference type="InterPro" id="IPR000644">
    <property type="entry name" value="CBS_dom"/>
</dbReference>
<protein>
    <submittedName>
        <fullName evidence="4">CBS domain-containing protein</fullName>
    </submittedName>
</protein>
<reference evidence="5" key="1">
    <citation type="journal article" date="2019" name="Int. J. Syst. Evol. Microbiol.">
        <title>The Global Catalogue of Microorganisms (GCM) 10K type strain sequencing project: providing services to taxonomists for standard genome sequencing and annotation.</title>
        <authorList>
            <consortium name="The Broad Institute Genomics Platform"/>
            <consortium name="The Broad Institute Genome Sequencing Center for Infectious Disease"/>
            <person name="Wu L."/>
            <person name="Ma J."/>
        </authorList>
    </citation>
    <scope>NUCLEOTIDE SEQUENCE [LARGE SCALE GENOMIC DNA]</scope>
    <source>
        <strain evidence="5">CCUG 56029</strain>
    </source>
</reference>
<evidence type="ECO:0000313" key="5">
    <source>
        <dbReference type="Proteomes" id="UP001595998"/>
    </source>
</evidence>
<dbReference type="Gene3D" id="3.10.580.10">
    <property type="entry name" value="CBS-domain"/>
    <property type="match status" value="1"/>
</dbReference>
<dbReference type="Proteomes" id="UP001595998">
    <property type="component" value="Unassembled WGS sequence"/>
</dbReference>
<evidence type="ECO:0000313" key="4">
    <source>
        <dbReference type="EMBL" id="MFC4426490.1"/>
    </source>
</evidence>
<dbReference type="CDD" id="cd04622">
    <property type="entry name" value="CBS_pair_HRP1_like"/>
    <property type="match status" value="1"/>
</dbReference>
<evidence type="ECO:0000256" key="2">
    <source>
        <dbReference type="PROSITE-ProRule" id="PRU00703"/>
    </source>
</evidence>
<feature type="domain" description="CBS" evidence="3">
    <location>
        <begin position="72"/>
        <end position="127"/>
    </location>
</feature>
<feature type="domain" description="CBS" evidence="3">
    <location>
        <begin position="8"/>
        <end position="64"/>
    </location>
</feature>
<comment type="caution">
    <text evidence="4">The sequence shown here is derived from an EMBL/GenBank/DDBJ whole genome shotgun (WGS) entry which is preliminary data.</text>
</comment>
<evidence type="ECO:0000259" key="3">
    <source>
        <dbReference type="PROSITE" id="PS51371"/>
    </source>
</evidence>
<organism evidence="4 5">
    <name type="scientific">Deinococcus navajonensis</name>
    <dbReference type="NCBI Taxonomy" id="309884"/>
    <lineage>
        <taxon>Bacteria</taxon>
        <taxon>Thermotogati</taxon>
        <taxon>Deinococcota</taxon>
        <taxon>Deinococci</taxon>
        <taxon>Deinococcales</taxon>
        <taxon>Deinococcaceae</taxon>
        <taxon>Deinococcus</taxon>
    </lineage>
</organism>
<dbReference type="InterPro" id="IPR051257">
    <property type="entry name" value="Diverse_CBS-Domain"/>
</dbReference>
<dbReference type="EMBL" id="JBHSEH010000009">
    <property type="protein sequence ID" value="MFC4426490.1"/>
    <property type="molecule type" value="Genomic_DNA"/>
</dbReference>
<dbReference type="PANTHER" id="PTHR43080:SF2">
    <property type="entry name" value="CBS DOMAIN-CONTAINING PROTEIN"/>
    <property type="match status" value="1"/>
</dbReference>
<proteinExistence type="predicted"/>
<dbReference type="PANTHER" id="PTHR43080">
    <property type="entry name" value="CBS DOMAIN-CONTAINING PROTEIN CBSX3, MITOCHONDRIAL"/>
    <property type="match status" value="1"/>
</dbReference>
<dbReference type="PROSITE" id="PS51371">
    <property type="entry name" value="CBS"/>
    <property type="match status" value="2"/>
</dbReference>
<evidence type="ECO:0000256" key="1">
    <source>
        <dbReference type="ARBA" id="ARBA00023122"/>
    </source>
</evidence>
<dbReference type="InterPro" id="IPR046342">
    <property type="entry name" value="CBS_dom_sf"/>
</dbReference>
<accession>A0ABV8XM41</accession>
<keyword evidence="5" id="KW-1185">Reference proteome</keyword>
<dbReference type="Pfam" id="PF00571">
    <property type="entry name" value="CBS"/>
    <property type="match status" value="2"/>
</dbReference>
<dbReference type="SUPFAM" id="SSF54631">
    <property type="entry name" value="CBS-domain pair"/>
    <property type="match status" value="1"/>
</dbReference>
<dbReference type="RefSeq" id="WP_380039008.1">
    <property type="nucleotide sequence ID" value="NZ_JBHSEH010000009.1"/>
</dbReference>
<gene>
    <name evidence="4" type="ORF">ACFOZ9_09715</name>
</gene>
<dbReference type="SMART" id="SM00116">
    <property type="entry name" value="CBS"/>
    <property type="match status" value="2"/>
</dbReference>
<sequence length="137" mass="14646">MTTLKDIMTRDLTTVTPQSTLREVATLMRDQDIGNVLVMDGEQLSGIITDRDIVVRAVAGGEDLNAAVSAYASGDVFTLDCESDLREAARAMAERQLRRLPVTEGGQVVGIVSLGDLAVRAESNADQQALKGISQPE</sequence>
<name>A0ABV8XM41_9DEIO</name>